<dbReference type="CDD" id="cd18793">
    <property type="entry name" value="SF2_C_SNF"/>
    <property type="match status" value="1"/>
</dbReference>
<dbReference type="Gene3D" id="3.40.50.10810">
    <property type="entry name" value="Tandem AAA-ATPase domain"/>
    <property type="match status" value="1"/>
</dbReference>
<gene>
    <name evidence="12" type="ORF">LAME_0E09626G</name>
</gene>
<dbReference type="InterPro" id="IPR049730">
    <property type="entry name" value="SNF2/RAD54-like_C"/>
</dbReference>
<dbReference type="InterPro" id="IPR000330">
    <property type="entry name" value="SNF2_N"/>
</dbReference>
<dbReference type="Proteomes" id="UP000191144">
    <property type="component" value="Chromosome E"/>
</dbReference>
<dbReference type="Gene3D" id="3.40.50.300">
    <property type="entry name" value="P-loop containing nucleotide triphosphate hydrolases"/>
    <property type="match status" value="1"/>
</dbReference>
<dbReference type="PROSITE" id="PS50089">
    <property type="entry name" value="ZF_RING_2"/>
    <property type="match status" value="1"/>
</dbReference>
<dbReference type="PANTHER" id="PTHR45865:SF1">
    <property type="entry name" value="E3 UBIQUITIN-PROTEIN LIGASE SHPRH"/>
    <property type="match status" value="1"/>
</dbReference>
<evidence type="ECO:0000256" key="6">
    <source>
        <dbReference type="ARBA" id="ARBA00022840"/>
    </source>
</evidence>
<keyword evidence="6" id="KW-0067">ATP-binding</keyword>
<dbReference type="InterPro" id="IPR038718">
    <property type="entry name" value="SNF2-like_sf"/>
</dbReference>
<dbReference type="OrthoDB" id="5330228at2759"/>
<dbReference type="SMART" id="SM00184">
    <property type="entry name" value="RING"/>
    <property type="match status" value="1"/>
</dbReference>
<evidence type="ECO:0000256" key="7">
    <source>
        <dbReference type="PROSITE-ProRule" id="PRU00175"/>
    </source>
</evidence>
<dbReference type="GO" id="GO:0016787">
    <property type="term" value="F:hydrolase activity"/>
    <property type="evidence" value="ECO:0007669"/>
    <property type="project" value="UniProtKB-KW"/>
</dbReference>
<evidence type="ECO:0000313" key="12">
    <source>
        <dbReference type="EMBL" id="SCU90684.1"/>
    </source>
</evidence>
<feature type="region of interest" description="Disordered" evidence="9">
    <location>
        <begin position="1494"/>
        <end position="1522"/>
    </location>
</feature>
<dbReference type="CDD" id="cd23135">
    <property type="entry name" value="RING-HC_IRC20-like"/>
    <property type="match status" value="1"/>
</dbReference>
<dbReference type="PROSITE" id="PS00518">
    <property type="entry name" value="ZF_RING_1"/>
    <property type="match status" value="1"/>
</dbReference>
<evidence type="ECO:0000256" key="4">
    <source>
        <dbReference type="ARBA" id="ARBA00022801"/>
    </source>
</evidence>
<evidence type="ECO:0000256" key="3">
    <source>
        <dbReference type="ARBA" id="ARBA00022771"/>
    </source>
</evidence>
<dbReference type="SUPFAM" id="SSF52540">
    <property type="entry name" value="P-loop containing nucleoside triphosphate hydrolases"/>
    <property type="match status" value="2"/>
</dbReference>
<keyword evidence="8" id="KW-0175">Coiled coil</keyword>
<keyword evidence="13" id="KW-1185">Reference proteome</keyword>
<dbReference type="EMBL" id="LT598481">
    <property type="protein sequence ID" value="SCU90684.1"/>
    <property type="molecule type" value="Genomic_DNA"/>
</dbReference>
<dbReference type="GO" id="GO:0005634">
    <property type="term" value="C:nucleus"/>
    <property type="evidence" value="ECO:0007669"/>
    <property type="project" value="TreeGrafter"/>
</dbReference>
<protein>
    <submittedName>
        <fullName evidence="12">LAME_0E09626g1_1</fullName>
    </submittedName>
</protein>
<evidence type="ECO:0000259" key="11">
    <source>
        <dbReference type="PROSITE" id="PS51194"/>
    </source>
</evidence>
<dbReference type="InterPro" id="IPR027417">
    <property type="entry name" value="P-loop_NTPase"/>
</dbReference>
<feature type="domain" description="Helicase C-terminal" evidence="11">
    <location>
        <begin position="1332"/>
        <end position="1500"/>
    </location>
</feature>
<dbReference type="InterPro" id="IPR014001">
    <property type="entry name" value="Helicase_ATP-bd"/>
</dbReference>
<dbReference type="InterPro" id="IPR001841">
    <property type="entry name" value="Znf_RING"/>
</dbReference>
<evidence type="ECO:0000259" key="10">
    <source>
        <dbReference type="PROSITE" id="PS50089"/>
    </source>
</evidence>
<dbReference type="SUPFAM" id="SSF57850">
    <property type="entry name" value="RING/U-box"/>
    <property type="match status" value="1"/>
</dbReference>
<evidence type="ECO:0000256" key="1">
    <source>
        <dbReference type="ARBA" id="ARBA00022723"/>
    </source>
</evidence>
<accession>A0A1G4JK97</accession>
<dbReference type="GO" id="GO:0005524">
    <property type="term" value="F:ATP binding"/>
    <property type="evidence" value="ECO:0007669"/>
    <property type="project" value="InterPro"/>
</dbReference>
<sequence length="1536" mass="176224">MGLTEIVSLEADFYVSQPEISLLSEDPLRSKSDAPPRRAKKALERFIEVFKCRIGSKSSIHHSNAFKFEKVVVGLEYHTVDDRHFFIVSSASKPIMKCDVTDVRETVDLPLQILAHKVLEQDVKLKSLALKPRNNGQNSRVRKRRKVARSAVTSSASLVGKIQSKYRELDCSPALLTVWDDCAQWHLEFSISLRYVADSPNNFSAETNRFLDTIFSSFERSHFIKHELAHYYVQRQFNHQTAKYTKELALDSSGTLSDISQLNVRLLPFQKESVQWMLGKEGYGYSKREDLVSTPGTKDLCELLNAHVSFGYETMHLPNDLIMFWNKFTGYILTFQEARSIIESSDFMKTPRAKGVLSEEMGLGKTLEILALILINKRRVQEDSTITTRASKVIRMARSSLIVCPESILMQWIDEIDTHVMNGSPSNAQELGDTQSTALREGLAVFHYKGFQEVKSHFKTDDIDVIVKQLTKYDIIICSYATVSAEVHYAEFSAAVRYRRGNAPKYDYSSPLSLLQFYRIILDEVQMLRGESTNAARCTGLLHRVHTWGVSGTPINSISDFKTVLSYLQFHPFQDSPKIVDAVRKNLSRRSKAQGQEDCSNQLNPQDLLVKGIRFDANDLMDIFPRFNLGIRHSKIDVADQIRIPQQHNYIVPLAFLPIEQDNYLNLWNGFLDASGYQSDGRGRTYLTPKDLNYWLSVLRKTCCHALMPNAMFRQEGDQDLGTIQSMDAILKNMIEEVHERADNLQRENFTLRIQHAQVCMELNDEPLKAVDLLMLVRDELIHELSTEFGLDISIDKMDKMNDFMASDAENELQRVKAKPHMDLLHQCFFFIATAYYFLGSKKLEAIDDENEKLKNSEPPADSIQNKGHERSPLVYTDVFSEDEMKIITSFQKLEQDNYEYAEILRKAILADRIQKVDREIENVKTFLQSKKASSAIHLREILFENEKDYSSNMNVALCYKKLRSAFHGLNGQAIQFNRLVNDLQEISYKPLIIEYDEENQDQKARDYENTIENQDKAFAILDCLERLLTNREEAALSDEDLKSSPNLLRNTGTFSNYHIGLISELSLYEGPTLKMIFTELKNVTIVNGFTENTPKIKDSFDAYLLGFESEIPRTKKEIKCLRENLKRLNEIYNTKTNYFSNLQRISDSLLSLIQLDPSTRGLILKNTTDNIQLNVNLHKINNLKSRLKYLETLTNQREGLNLSKKFNCTICLSEIFVGSMIKCGHFFCKSCIHSWLKNKSACPLCKMETSSSEVYTFKFQDTQAEEKDDCRDDSNGPNKVKDSSAASEVISPHGELEMEYSQKYHSYPNLEKIHQLTLKESYGCKIDFAVKLVLYLQICHREEVVRDPDARPPQIIIYSQYSDFLDILSTVLAQHAIKHLNTSGSTKFSKSIEKFKKNADNTCLLLDVKKQATGLTLVNATHVFLMEPIINDSAEIQAINRTHRIGQTRETFVWNFLVRSTVEENIVKYKAILEKKKAMVKKQRQRQACQEHVKVEDIPDDLSSSEDEDEEEHSINVEGDESVSGKHIWNCLFHS</sequence>
<feature type="region of interest" description="Disordered" evidence="9">
    <location>
        <begin position="1267"/>
        <end position="1289"/>
    </location>
</feature>
<evidence type="ECO:0000256" key="9">
    <source>
        <dbReference type="SAM" id="MobiDB-lite"/>
    </source>
</evidence>
<proteinExistence type="predicted"/>
<dbReference type="Pfam" id="PF00271">
    <property type="entry name" value="Helicase_C"/>
    <property type="match status" value="1"/>
</dbReference>
<evidence type="ECO:0000256" key="8">
    <source>
        <dbReference type="SAM" id="Coils"/>
    </source>
</evidence>
<keyword evidence="3 7" id="KW-0863">Zinc-finger</keyword>
<keyword evidence="5" id="KW-0862">Zinc</keyword>
<organism evidence="12 13">
    <name type="scientific">Lachancea meyersii CBS 8951</name>
    <dbReference type="NCBI Taxonomy" id="1266667"/>
    <lineage>
        <taxon>Eukaryota</taxon>
        <taxon>Fungi</taxon>
        <taxon>Dikarya</taxon>
        <taxon>Ascomycota</taxon>
        <taxon>Saccharomycotina</taxon>
        <taxon>Saccharomycetes</taxon>
        <taxon>Saccharomycetales</taxon>
        <taxon>Saccharomycetaceae</taxon>
        <taxon>Lachancea</taxon>
    </lineage>
</organism>
<dbReference type="Pfam" id="PF26021">
    <property type="entry name" value="Ferritin_C144_05"/>
    <property type="match status" value="1"/>
</dbReference>
<dbReference type="Pfam" id="PF13639">
    <property type="entry name" value="zf-RING_2"/>
    <property type="match status" value="1"/>
</dbReference>
<keyword evidence="1" id="KW-0479">Metal-binding</keyword>
<dbReference type="InterPro" id="IPR017907">
    <property type="entry name" value="Znf_RING_CS"/>
</dbReference>
<feature type="compositionally biased region" description="Acidic residues" evidence="9">
    <location>
        <begin position="1499"/>
        <end position="1513"/>
    </location>
</feature>
<keyword evidence="2" id="KW-0547">Nucleotide-binding</keyword>
<dbReference type="GO" id="GO:0006974">
    <property type="term" value="P:DNA damage response"/>
    <property type="evidence" value="ECO:0007669"/>
    <property type="project" value="TreeGrafter"/>
</dbReference>
<dbReference type="SMART" id="SM00487">
    <property type="entry name" value="DEXDc"/>
    <property type="match status" value="1"/>
</dbReference>
<dbReference type="Pfam" id="PF00176">
    <property type="entry name" value="SNF2-rel_dom"/>
    <property type="match status" value="1"/>
</dbReference>
<reference evidence="13" key="1">
    <citation type="submission" date="2016-03" db="EMBL/GenBank/DDBJ databases">
        <authorList>
            <person name="Devillers Hugo."/>
        </authorList>
    </citation>
    <scope>NUCLEOTIDE SEQUENCE [LARGE SCALE GENOMIC DNA]</scope>
</reference>
<dbReference type="Gene3D" id="3.30.40.10">
    <property type="entry name" value="Zinc/RING finger domain, C3HC4 (zinc finger)"/>
    <property type="match status" value="1"/>
</dbReference>
<dbReference type="GO" id="GO:0000209">
    <property type="term" value="P:protein polyubiquitination"/>
    <property type="evidence" value="ECO:0007669"/>
    <property type="project" value="TreeGrafter"/>
</dbReference>
<dbReference type="InterPro" id="IPR013083">
    <property type="entry name" value="Znf_RING/FYVE/PHD"/>
</dbReference>
<name>A0A1G4JK97_9SACH</name>
<dbReference type="PROSITE" id="PS51194">
    <property type="entry name" value="HELICASE_CTER"/>
    <property type="match status" value="1"/>
</dbReference>
<dbReference type="InterPro" id="IPR052583">
    <property type="entry name" value="ATP-helicase/E3_Ub-Ligase"/>
</dbReference>
<evidence type="ECO:0000313" key="13">
    <source>
        <dbReference type="Proteomes" id="UP000191144"/>
    </source>
</evidence>
<dbReference type="PANTHER" id="PTHR45865">
    <property type="entry name" value="E3 UBIQUITIN-PROTEIN LIGASE SHPRH FAMILY MEMBER"/>
    <property type="match status" value="1"/>
</dbReference>
<keyword evidence="4" id="KW-0378">Hydrolase</keyword>
<dbReference type="GO" id="GO:0061630">
    <property type="term" value="F:ubiquitin protein ligase activity"/>
    <property type="evidence" value="ECO:0007669"/>
    <property type="project" value="TreeGrafter"/>
</dbReference>
<evidence type="ECO:0000256" key="2">
    <source>
        <dbReference type="ARBA" id="ARBA00022741"/>
    </source>
</evidence>
<dbReference type="InterPro" id="IPR059033">
    <property type="entry name" value="C144_05_dom"/>
</dbReference>
<feature type="domain" description="RING-type" evidence="10">
    <location>
        <begin position="1209"/>
        <end position="1247"/>
    </location>
</feature>
<dbReference type="GO" id="GO:0008270">
    <property type="term" value="F:zinc ion binding"/>
    <property type="evidence" value="ECO:0007669"/>
    <property type="project" value="UniProtKB-KW"/>
</dbReference>
<feature type="compositionally biased region" description="Basic and acidic residues" evidence="9">
    <location>
        <begin position="1267"/>
        <end position="1283"/>
    </location>
</feature>
<feature type="coiled-coil region" evidence="8">
    <location>
        <begin position="728"/>
        <end position="755"/>
    </location>
</feature>
<evidence type="ECO:0000256" key="5">
    <source>
        <dbReference type="ARBA" id="ARBA00022833"/>
    </source>
</evidence>
<dbReference type="InterPro" id="IPR001650">
    <property type="entry name" value="Helicase_C-like"/>
</dbReference>